<evidence type="ECO:0000313" key="2">
    <source>
        <dbReference type="EMBL" id="AUX35831.1"/>
    </source>
</evidence>
<protein>
    <submittedName>
        <fullName evidence="2">Uncharacterized protein</fullName>
    </submittedName>
</protein>
<evidence type="ECO:0000256" key="1">
    <source>
        <dbReference type="SAM" id="Coils"/>
    </source>
</evidence>
<sequence length="1025" mass="109914">MAVAALALGAVGDGCLWEREDHTFGSFCAAAEGGEEHCVGENLGPGAAWSQAEKDGALPIEVWATWPNNKTLDEIVASSYSLDVWFGHVDETIEYVRDDARNAESLRATLAGKLASLLDEATDRQKALLAQAPVDAAGNFKAAMIDKASAEEDQLAAALAADKQAMSVVQAIFDQARSDAAPLRSKYAGVAARFAAYRASEAAETAVYAALSEQASRSDIDGLDGVEQAVLAAAREASRAPGELTAEILRSSAALQVFAASFDEAMAPHGEFLATHGAVLPDMTSGALRSLSAMLGYVQGRVARSDATAAALLGGIALRRQALRVLQMDEGAREAIARSRTRKASDAFEQRARAQVAALSAAPPVSDEVPGEFAFHDDGSESNRMEAAFDSVLLGMGMNDFHFHVSREGGDNTCVDAREVVNLVSVPLGLNKPLFDIRRRGVAFSGDTTLDLSLAEINPALARDIEILLAELAKERKALVANAPRVEHLAEKMDLHQQLDTELKDLVSRPLDEISRTDLDAILDRYKDVVDAETRAAMEQLVDDLKKSVSDLEDELARLIDEFGAQADEVADLATQDARAEGLDPDDPWNYALGESEVPWVEVPDIAEVDGAFDGGRDPYAAYADAVLAALEADVSGRVVIFRADFVANVRAWRANSAALEIALRDRMGVSLAETNAFLNAQNRITGFVRQFMDASDWFEDSPVPADLRAQVDTVLKPRFDALADQMKDNLNLWTGGGLDLEQTQLYQTISAFAGAMSTVAEGFEAYADVMQTLVHATTRIGVGFVPVVGPTLDLCEAVTGKEWCLPAGRELSDEERIFSGLGFGLGAVGHIWHGVAAASALPPRGIRIAGEIAEVDKVVVKGFEVWRLRGYKNLKGAVTKKALNAFEKTVTSFLTGDGRALLGVGDDGVRDVLKIPYQSKPGSTDGMAPDFLTVSAREKLILSEAKAGTNVDGDRVIDQLSNAMEALKRNGRAGDVVEVELIMERGGKLDGKKYTVKDGYLFDEDKGKRASLKGFNKPIKVIRL</sequence>
<dbReference type="Proteomes" id="UP000295497">
    <property type="component" value="Chromosome"/>
</dbReference>
<name>A0A4P2R013_SORCE</name>
<reference evidence="2 3" key="1">
    <citation type="submission" date="2015-09" db="EMBL/GenBank/DDBJ databases">
        <title>Sorangium comparison.</title>
        <authorList>
            <person name="Zaburannyi N."/>
            <person name="Bunk B."/>
            <person name="Overmann J."/>
            <person name="Mueller R."/>
        </authorList>
    </citation>
    <scope>NUCLEOTIDE SEQUENCE [LARGE SCALE GENOMIC DNA]</scope>
    <source>
        <strain evidence="2 3">So ce836</strain>
    </source>
</reference>
<keyword evidence="1" id="KW-0175">Coiled coil</keyword>
<dbReference type="AlphaFoldDB" id="A0A4P2R013"/>
<gene>
    <name evidence="2" type="ORF">SOCE836_080320</name>
</gene>
<feature type="coiled-coil region" evidence="1">
    <location>
        <begin position="535"/>
        <end position="569"/>
    </location>
</feature>
<organism evidence="2 3">
    <name type="scientific">Sorangium cellulosum</name>
    <name type="common">Polyangium cellulosum</name>
    <dbReference type="NCBI Taxonomy" id="56"/>
    <lineage>
        <taxon>Bacteria</taxon>
        <taxon>Pseudomonadati</taxon>
        <taxon>Myxococcota</taxon>
        <taxon>Polyangia</taxon>
        <taxon>Polyangiales</taxon>
        <taxon>Polyangiaceae</taxon>
        <taxon>Sorangium</taxon>
    </lineage>
</organism>
<accession>A0A4P2R013</accession>
<dbReference type="EMBL" id="CP012672">
    <property type="protein sequence ID" value="AUX35831.1"/>
    <property type="molecule type" value="Genomic_DNA"/>
</dbReference>
<evidence type="ECO:0000313" key="3">
    <source>
        <dbReference type="Proteomes" id="UP000295497"/>
    </source>
</evidence>
<proteinExistence type="predicted"/>